<feature type="domain" description="Alpha-D-phosphohexomutase alpha/beta/alpha" evidence="18">
    <location>
        <begin position="356"/>
        <end position="485"/>
    </location>
</feature>
<evidence type="ECO:0000256" key="5">
    <source>
        <dbReference type="ARBA" id="ARBA00022490"/>
    </source>
</evidence>
<keyword evidence="9" id="KW-0460">Magnesium</keyword>
<evidence type="ECO:0000256" key="11">
    <source>
        <dbReference type="ARBA" id="ARBA00023242"/>
    </source>
</evidence>
<evidence type="ECO:0000256" key="7">
    <source>
        <dbReference type="ARBA" id="ARBA00022553"/>
    </source>
</evidence>
<comment type="catalytic activity">
    <reaction evidence="13">
        <text>alpha-D-ribose 1-phosphate = D-ribose 5-phosphate</text>
        <dbReference type="Rhea" id="RHEA:18793"/>
        <dbReference type="ChEBI" id="CHEBI:57720"/>
        <dbReference type="ChEBI" id="CHEBI:78346"/>
        <dbReference type="EC" id="5.4.2.7"/>
    </reaction>
</comment>
<dbReference type="OrthoDB" id="8300170at2759"/>
<dbReference type="KEGG" id="tpf:TPHA_0I00250"/>
<dbReference type="GO" id="GO:0005737">
    <property type="term" value="C:cytoplasm"/>
    <property type="evidence" value="ECO:0007669"/>
    <property type="project" value="UniProtKB-SubCell"/>
</dbReference>
<dbReference type="RefSeq" id="XP_003686966.1">
    <property type="nucleotide sequence ID" value="XM_003686918.1"/>
</dbReference>
<reference evidence="19 20" key="1">
    <citation type="journal article" date="2011" name="Proc. Natl. Acad. Sci. U.S.A.">
        <title>Evolutionary erosion of yeast sex chromosomes by mating-type switching accidents.</title>
        <authorList>
            <person name="Gordon J.L."/>
            <person name="Armisen D."/>
            <person name="Proux-Wera E."/>
            <person name="Oheigeartaigh S.S."/>
            <person name="Byrne K.P."/>
            <person name="Wolfe K.H."/>
        </authorList>
    </citation>
    <scope>NUCLEOTIDE SEQUENCE [LARGE SCALE GENOMIC DNA]</scope>
    <source>
        <strain evidence="20">ATCC 24235 / CBS 4417 / NBRC 1672 / NRRL Y-8282 / UCD 70-5</strain>
    </source>
</reference>
<keyword evidence="12" id="KW-0119">Carbohydrate metabolism</keyword>
<feature type="domain" description="Alpha-D-phosphohexomutase C-terminal" evidence="15">
    <location>
        <begin position="575"/>
        <end position="606"/>
    </location>
</feature>
<evidence type="ECO:0000256" key="3">
    <source>
        <dbReference type="ARBA" id="ARBA00004496"/>
    </source>
</evidence>
<dbReference type="SUPFAM" id="SSF55957">
    <property type="entry name" value="Phosphoglucomutase, C-terminal domain"/>
    <property type="match status" value="1"/>
</dbReference>
<dbReference type="STRING" id="1071381.G8BXA4"/>
<keyword evidence="6" id="KW-0313">Glucose metabolism</keyword>
<dbReference type="GO" id="GO:0006166">
    <property type="term" value="P:purine ribonucleoside salvage"/>
    <property type="evidence" value="ECO:0007669"/>
    <property type="project" value="EnsemblFungi"/>
</dbReference>
<evidence type="ECO:0000313" key="20">
    <source>
        <dbReference type="Proteomes" id="UP000005666"/>
    </source>
</evidence>
<dbReference type="PANTHER" id="PTHR45745">
    <property type="entry name" value="PHOSPHOMANNOMUTASE 45A"/>
    <property type="match status" value="1"/>
</dbReference>
<evidence type="ECO:0000256" key="10">
    <source>
        <dbReference type="ARBA" id="ARBA00023235"/>
    </source>
</evidence>
<keyword evidence="5" id="KW-0963">Cytoplasm</keyword>
<protein>
    <recommendedName>
        <fullName evidence="14">phosphopentomutase</fullName>
        <ecNumber evidence="14">5.4.2.7</ecNumber>
    </recommendedName>
</protein>
<sequence>MTLSDQEIENLLSSIPEDLKEKIRVWFRYDDNQETVDEVKELCVNKSLDELHKRFDQRIVFGTAGLRSRMEAGFNRMNALTVLQSTQGLASYIKSQFPSNLTAVVGHDHRYHSKEFAQITAAVFLNAGFKVYYLNPNDEFVHTPMVPFGINLYSASIGVMITASHNPEMDNGYKVYYNNGCQIIPPHDKNIAECIEKNLEPLSDNWNTEAVISKAIENVKLIYSKEDVLQQYMLNLDKYIIPKNISLGTTIKGKKPWFVYTPMHGVGYQIFHRISSTCLNLVEDIDYVCVKEQIVPDPSFPTVSFPNPEEKGALDLGIKYAKKHNIDLVVANDPDADRFSVAVRNPLTDEFQQLTGNEIGFLFAYFLWEQYSMLPADFKDKFPLAMINSTVSSQMIKKMAEVEGFYYEDTLTGFKWIGNKARELEKEGYYVPFGFEEAIGYMFPKMECDKDGITATVVFLQAYYGWCMNNKQSLFDIIETGFKKYGVFKEYNGYYIVNDLSLTKIIFDNIRENKNDKEKYVSHIGTEFKVITFRDLTLGYQSDTIGNVPTLPVDPSSQMITMTIIPTSLPENGSVRFTIRGSGTEPKLKVYIEANAKTEAEANRLAKLTWDVLKREWFSSEKTGLTTNF</sequence>
<evidence type="ECO:0000256" key="4">
    <source>
        <dbReference type="ARBA" id="ARBA00010231"/>
    </source>
</evidence>
<keyword evidence="20" id="KW-1185">Reference proteome</keyword>
<evidence type="ECO:0000256" key="8">
    <source>
        <dbReference type="ARBA" id="ARBA00022723"/>
    </source>
</evidence>
<proteinExistence type="inferred from homology"/>
<evidence type="ECO:0000256" key="1">
    <source>
        <dbReference type="ARBA" id="ARBA00001946"/>
    </source>
</evidence>
<dbReference type="PANTHER" id="PTHR45745:SF1">
    <property type="entry name" value="PHOSPHOGLUCOMUTASE 2B-RELATED"/>
    <property type="match status" value="1"/>
</dbReference>
<dbReference type="EMBL" id="HE612864">
    <property type="protein sequence ID" value="CCE64532.1"/>
    <property type="molecule type" value="Genomic_DNA"/>
</dbReference>
<evidence type="ECO:0000256" key="9">
    <source>
        <dbReference type="ARBA" id="ARBA00022842"/>
    </source>
</evidence>
<dbReference type="HOGENOM" id="CLU_016950_0_1_1"/>
<dbReference type="Pfam" id="PF02880">
    <property type="entry name" value="PGM_PMM_III"/>
    <property type="match status" value="1"/>
</dbReference>
<dbReference type="SUPFAM" id="SSF53738">
    <property type="entry name" value="Phosphoglucomutase, first 3 domains"/>
    <property type="match status" value="3"/>
</dbReference>
<dbReference type="InterPro" id="IPR005846">
    <property type="entry name" value="A-D-PHexomutase_a/b/a-III"/>
</dbReference>
<dbReference type="CDD" id="cd05799">
    <property type="entry name" value="PGM2"/>
    <property type="match status" value="1"/>
</dbReference>
<dbReference type="InterPro" id="IPR016066">
    <property type="entry name" value="A-D-PHexomutase_CS"/>
</dbReference>
<dbReference type="OMA" id="GYCVDPE"/>
<evidence type="ECO:0000256" key="14">
    <source>
        <dbReference type="ARBA" id="ARBA00066543"/>
    </source>
</evidence>
<keyword evidence="11" id="KW-0539">Nucleus</keyword>
<dbReference type="GO" id="GO:0006148">
    <property type="term" value="P:inosine catabolic process"/>
    <property type="evidence" value="ECO:0007669"/>
    <property type="project" value="EnsemblFungi"/>
</dbReference>
<comment type="subcellular location">
    <subcellularLocation>
        <location evidence="3">Cytoplasm</location>
    </subcellularLocation>
    <subcellularLocation>
        <location evidence="2">Nucleus</location>
    </subcellularLocation>
</comment>
<keyword evidence="8" id="KW-0479">Metal-binding</keyword>
<comment type="similarity">
    <text evidence="4">Belongs to the phosphohexose mutase family.</text>
</comment>
<dbReference type="GO" id="GO:0005634">
    <property type="term" value="C:nucleus"/>
    <property type="evidence" value="ECO:0007669"/>
    <property type="project" value="UniProtKB-SubCell"/>
</dbReference>
<dbReference type="InterPro" id="IPR005843">
    <property type="entry name" value="A-D-PHexomutase_C"/>
</dbReference>
<evidence type="ECO:0000256" key="13">
    <source>
        <dbReference type="ARBA" id="ARBA00051394"/>
    </source>
</evidence>
<evidence type="ECO:0000259" key="18">
    <source>
        <dbReference type="Pfam" id="PF02880"/>
    </source>
</evidence>
<evidence type="ECO:0000256" key="12">
    <source>
        <dbReference type="ARBA" id="ARBA00023277"/>
    </source>
</evidence>
<gene>
    <name evidence="19" type="primary">TPHA0I00250</name>
    <name evidence="19" type="ordered locus">TPHA_0I00250</name>
</gene>
<dbReference type="InterPro" id="IPR005845">
    <property type="entry name" value="A-D-PHexomutase_a/b/a-II"/>
</dbReference>
<keyword evidence="7" id="KW-0597">Phosphoprotein</keyword>
<dbReference type="GO" id="GO:0006006">
    <property type="term" value="P:glucose metabolic process"/>
    <property type="evidence" value="ECO:0007669"/>
    <property type="project" value="UniProtKB-KW"/>
</dbReference>
<dbReference type="GO" id="GO:0008973">
    <property type="term" value="F:phosphopentomutase activity"/>
    <property type="evidence" value="ECO:0007669"/>
    <property type="project" value="UniProtKB-EC"/>
</dbReference>
<comment type="cofactor">
    <cofactor evidence="1">
        <name>Mg(2+)</name>
        <dbReference type="ChEBI" id="CHEBI:18420"/>
    </cofactor>
</comment>
<dbReference type="Pfam" id="PF02878">
    <property type="entry name" value="PGM_PMM_I"/>
    <property type="match status" value="1"/>
</dbReference>
<evidence type="ECO:0000313" key="19">
    <source>
        <dbReference type="EMBL" id="CCE64532.1"/>
    </source>
</evidence>
<feature type="domain" description="Alpha-D-phosphohexomutase alpha/beta/alpha" evidence="17">
    <location>
        <begin position="248"/>
        <end position="342"/>
    </location>
</feature>
<name>G8BXA4_TETPH</name>
<dbReference type="GO" id="GO:0000287">
    <property type="term" value="F:magnesium ion binding"/>
    <property type="evidence" value="ECO:0007669"/>
    <property type="project" value="InterPro"/>
</dbReference>
<accession>G8BXA4</accession>
<dbReference type="PROSITE" id="PS00710">
    <property type="entry name" value="PGM_PMM"/>
    <property type="match status" value="1"/>
</dbReference>
<dbReference type="InterPro" id="IPR036900">
    <property type="entry name" value="A-D-PHexomutase_C_sf"/>
</dbReference>
<evidence type="ECO:0000259" key="16">
    <source>
        <dbReference type="Pfam" id="PF02878"/>
    </source>
</evidence>
<dbReference type="Gene3D" id="3.30.310.50">
    <property type="entry name" value="Alpha-D-phosphohexomutase, C-terminal domain"/>
    <property type="match status" value="1"/>
</dbReference>
<dbReference type="Proteomes" id="UP000005666">
    <property type="component" value="Chromosome 9"/>
</dbReference>
<dbReference type="InterPro" id="IPR016055">
    <property type="entry name" value="A-D-PHexomutase_a/b/a-I/II/III"/>
</dbReference>
<evidence type="ECO:0000259" key="15">
    <source>
        <dbReference type="Pfam" id="PF00408"/>
    </source>
</evidence>
<dbReference type="InterPro" id="IPR005844">
    <property type="entry name" value="A-D-PHexomutase_a/b/a-I"/>
</dbReference>
<keyword evidence="10" id="KW-0413">Isomerase</keyword>
<dbReference type="GO" id="GO:0046115">
    <property type="term" value="P:guanosine catabolic process"/>
    <property type="evidence" value="ECO:0007669"/>
    <property type="project" value="EnsemblFungi"/>
</dbReference>
<feature type="domain" description="Alpha-D-phosphohexomutase alpha/beta/alpha" evidence="16">
    <location>
        <begin position="59"/>
        <end position="198"/>
    </location>
</feature>
<dbReference type="eggNOG" id="KOG1220">
    <property type="taxonomic scope" value="Eukaryota"/>
</dbReference>
<dbReference type="Pfam" id="PF02879">
    <property type="entry name" value="PGM_PMM_II"/>
    <property type="match status" value="1"/>
</dbReference>
<dbReference type="FunFam" id="3.40.120.10:FF:000035">
    <property type="entry name" value="Pgm3p"/>
    <property type="match status" value="1"/>
</dbReference>
<evidence type="ECO:0000256" key="2">
    <source>
        <dbReference type="ARBA" id="ARBA00004123"/>
    </source>
</evidence>
<dbReference type="Pfam" id="PF00408">
    <property type="entry name" value="PGM_PMM_IV"/>
    <property type="match status" value="1"/>
</dbReference>
<dbReference type="GeneID" id="11534332"/>
<dbReference type="FunFam" id="3.40.120.10:FF:000037">
    <property type="entry name" value="Pgm3p"/>
    <property type="match status" value="1"/>
</dbReference>
<evidence type="ECO:0000259" key="17">
    <source>
        <dbReference type="Pfam" id="PF02879"/>
    </source>
</evidence>
<evidence type="ECO:0000256" key="6">
    <source>
        <dbReference type="ARBA" id="ARBA00022526"/>
    </source>
</evidence>
<dbReference type="EC" id="5.4.2.7" evidence="14"/>
<organism evidence="19 20">
    <name type="scientific">Tetrapisispora phaffii (strain ATCC 24235 / CBS 4417 / NBRC 1672 / NRRL Y-8282 / UCD 70-5)</name>
    <name type="common">Yeast</name>
    <name type="synonym">Fabospora phaffii</name>
    <dbReference type="NCBI Taxonomy" id="1071381"/>
    <lineage>
        <taxon>Eukaryota</taxon>
        <taxon>Fungi</taxon>
        <taxon>Dikarya</taxon>
        <taxon>Ascomycota</taxon>
        <taxon>Saccharomycotina</taxon>
        <taxon>Saccharomycetes</taxon>
        <taxon>Saccharomycetales</taxon>
        <taxon>Saccharomycetaceae</taxon>
        <taxon>Tetrapisispora</taxon>
    </lineage>
</organism>
<dbReference type="AlphaFoldDB" id="G8BXA4"/>
<dbReference type="Gene3D" id="3.40.120.10">
    <property type="entry name" value="Alpha-D-Glucose-1,6-Bisphosphate, subunit A, domain 3"/>
    <property type="match status" value="3"/>
</dbReference>